<dbReference type="InterPro" id="IPR018511">
    <property type="entry name" value="Hemolysin-typ_Ca-bd_CS"/>
</dbReference>
<evidence type="ECO:0000313" key="5">
    <source>
        <dbReference type="EMBL" id="PWS36712.1"/>
    </source>
</evidence>
<evidence type="ECO:0000313" key="6">
    <source>
        <dbReference type="Proteomes" id="UP000245765"/>
    </source>
</evidence>
<dbReference type="Pfam" id="PF00353">
    <property type="entry name" value="HemolysinCabind"/>
    <property type="match status" value="6"/>
</dbReference>
<comment type="caution">
    <text evidence="5">The sequence shown here is derived from an EMBL/GenBank/DDBJ whole genome shotgun (WGS) entry which is preliminary data.</text>
</comment>
<evidence type="ECO:0000256" key="3">
    <source>
        <dbReference type="SAM" id="MobiDB-lite"/>
    </source>
</evidence>
<dbReference type="PROSITE" id="PS50042">
    <property type="entry name" value="CNMP_BINDING_3"/>
    <property type="match status" value="1"/>
</dbReference>
<dbReference type="PRINTS" id="PR00313">
    <property type="entry name" value="CABNDNGRPT"/>
</dbReference>
<keyword evidence="2" id="KW-0964">Secreted</keyword>
<gene>
    <name evidence="5" type="ORF">DFH01_16405</name>
</gene>
<dbReference type="Proteomes" id="UP000245765">
    <property type="component" value="Unassembled WGS sequence"/>
</dbReference>
<organism evidence="5 6">
    <name type="scientific">Falsiroseomonas bella</name>
    <dbReference type="NCBI Taxonomy" id="2184016"/>
    <lineage>
        <taxon>Bacteria</taxon>
        <taxon>Pseudomonadati</taxon>
        <taxon>Pseudomonadota</taxon>
        <taxon>Alphaproteobacteria</taxon>
        <taxon>Acetobacterales</taxon>
        <taxon>Roseomonadaceae</taxon>
        <taxon>Falsiroseomonas</taxon>
    </lineage>
</organism>
<dbReference type="InterPro" id="IPR050557">
    <property type="entry name" value="RTX_toxin/Mannuronan_C5-epim"/>
</dbReference>
<protein>
    <recommendedName>
        <fullName evidence="4">Cyclic nucleotide-binding domain-containing protein</fullName>
    </recommendedName>
</protein>
<evidence type="ECO:0000256" key="1">
    <source>
        <dbReference type="ARBA" id="ARBA00004613"/>
    </source>
</evidence>
<dbReference type="PANTHER" id="PTHR38340:SF1">
    <property type="entry name" value="S-LAYER PROTEIN"/>
    <property type="match status" value="1"/>
</dbReference>
<dbReference type="Gene3D" id="2.150.10.10">
    <property type="entry name" value="Serralysin-like metalloprotease, C-terminal"/>
    <property type="match status" value="4"/>
</dbReference>
<dbReference type="AlphaFoldDB" id="A0A317FEB1"/>
<feature type="region of interest" description="Disordered" evidence="3">
    <location>
        <begin position="539"/>
        <end position="571"/>
    </location>
</feature>
<evidence type="ECO:0000259" key="4">
    <source>
        <dbReference type="PROSITE" id="PS50042"/>
    </source>
</evidence>
<dbReference type="EMBL" id="QGNA01000003">
    <property type="protein sequence ID" value="PWS36712.1"/>
    <property type="molecule type" value="Genomic_DNA"/>
</dbReference>
<proteinExistence type="predicted"/>
<dbReference type="InterPro" id="IPR011049">
    <property type="entry name" value="Serralysin-like_metalloprot_C"/>
</dbReference>
<name>A0A317FEB1_9PROT</name>
<feature type="compositionally biased region" description="Basic and acidic residues" evidence="3">
    <location>
        <begin position="545"/>
        <end position="554"/>
    </location>
</feature>
<sequence length="777" mass="80319">MTTRRDASRGGGEQAEGEAGEIRPGCNRWSVAFHPPPHTMRTRIDHVWPKARGRVLGTPEDDLLEGGEGGESLAGFAGADTILGGGGDDTVQGGPGFDVLDGGPGRDLLSYEDAPHGVQIGLYRGAPAYGDGRDEIVLGGYWGELTFEDLRGSAFDDRLTGNRFANLIEGGAGDDTISGAGGTDTLFGGAGADNIGASIEAATLTGGEGADTFRLATGAPDPLLGMPRITDFSRAEGDRLRIVERTAEAEPYVSPPGWSTGGGFVNSIVPYSISAFPHGGWVWIGTLEGSAPTMGMRLLAAEYDIIGWHAGWLPDPAGGGWVLLDRDGDGVFGARDRVIRFDGAPGFAIGADDFPDLRFSAQRAGPAGERLVGSDIIVPADNPGFDPVLPATDILLGGAGNDTLIGLDGADFLADGKGADIMIGGAGGDTYVVDDPGDIVSEKPDTEPFYILDDFDTVIVSFSYRLPRNVETLILRESAEAIKGTGNDGMNFLFGNSLDNRLMGRGGFDQLDGGAGNDSLFGEAGNDVLYGGGGNDRLAGGDGNDTVRGEEGADRLIGGNGNDSLIGGAGPDTLVGGAGADTLRGGEDDLDDDSVDRLFGDQGDDFYIVEASGTRILEFAGFGADTILADLGEPTVFRIPDHVEGLILGWRVGTGIGNSADNIIEGSLRADRLEGMSGQDTLIGGGGADTLVGGDRADLFVMTLHGGADVILDFQPGVDRIRYAAVDPRLVDFADVRAVLTDTAEGVRIGSVYFGAPTLLLTSVSAASLTEGDFLFG</sequence>
<dbReference type="GO" id="GO:0005576">
    <property type="term" value="C:extracellular region"/>
    <property type="evidence" value="ECO:0007669"/>
    <property type="project" value="UniProtKB-SubCell"/>
</dbReference>
<accession>A0A317FEB1</accession>
<feature type="region of interest" description="Disordered" evidence="3">
    <location>
        <begin position="1"/>
        <end position="27"/>
    </location>
</feature>
<dbReference type="PROSITE" id="PS00330">
    <property type="entry name" value="HEMOLYSIN_CALCIUM"/>
    <property type="match status" value="5"/>
</dbReference>
<comment type="subcellular location">
    <subcellularLocation>
        <location evidence="1">Secreted</location>
    </subcellularLocation>
</comment>
<dbReference type="InterPro" id="IPR000595">
    <property type="entry name" value="cNMP-bd_dom"/>
</dbReference>
<dbReference type="InterPro" id="IPR001343">
    <property type="entry name" value="Hemolysn_Ca-bd"/>
</dbReference>
<dbReference type="GO" id="GO:0005509">
    <property type="term" value="F:calcium ion binding"/>
    <property type="evidence" value="ECO:0007669"/>
    <property type="project" value="InterPro"/>
</dbReference>
<dbReference type="SUPFAM" id="SSF51120">
    <property type="entry name" value="beta-Roll"/>
    <property type="match status" value="4"/>
</dbReference>
<dbReference type="PANTHER" id="PTHR38340">
    <property type="entry name" value="S-LAYER PROTEIN"/>
    <property type="match status" value="1"/>
</dbReference>
<feature type="domain" description="Cyclic nucleotide-binding" evidence="4">
    <location>
        <begin position="600"/>
        <end position="637"/>
    </location>
</feature>
<reference evidence="6" key="1">
    <citation type="submission" date="2018-05" db="EMBL/GenBank/DDBJ databases">
        <authorList>
            <person name="Du Z."/>
            <person name="Wang X."/>
        </authorList>
    </citation>
    <scope>NUCLEOTIDE SEQUENCE [LARGE SCALE GENOMIC DNA]</scope>
    <source>
        <strain evidence="6">CQN31</strain>
    </source>
</reference>
<evidence type="ECO:0000256" key="2">
    <source>
        <dbReference type="ARBA" id="ARBA00022525"/>
    </source>
</evidence>
<keyword evidence="6" id="KW-1185">Reference proteome</keyword>